<keyword evidence="2" id="KW-1133">Transmembrane helix</keyword>
<dbReference type="AlphaFoldDB" id="B8CJ71"/>
<proteinExistence type="predicted"/>
<evidence type="ECO:0000256" key="2">
    <source>
        <dbReference type="SAM" id="Phobius"/>
    </source>
</evidence>
<protein>
    <submittedName>
        <fullName evidence="3">Uncharacterized protein</fullName>
    </submittedName>
</protein>
<reference evidence="3 4" key="1">
    <citation type="journal article" date="2008" name="PLoS ONE">
        <title>Environmental adaptation: genomic analysis of the piezotolerant and psychrotolerant deep-sea iron reducing bacterium Shewanella piezotolerans WP3.</title>
        <authorList>
            <person name="Wang F."/>
            <person name="Wang J."/>
            <person name="Jian H."/>
            <person name="Zhang B."/>
            <person name="Li S."/>
            <person name="Wang F."/>
            <person name="Zeng X."/>
            <person name="Gao L."/>
            <person name="Bartlett D.H."/>
            <person name="Yu J."/>
            <person name="Hu S."/>
            <person name="Xiao X."/>
        </authorList>
    </citation>
    <scope>NUCLEOTIDE SEQUENCE [LARGE SCALE GENOMIC DNA]</scope>
    <source>
        <strain evidence="4">WP3 / JCM 13877</strain>
    </source>
</reference>
<name>B8CJ71_SHEPW</name>
<accession>B8CJ71</accession>
<organism evidence="3 4">
    <name type="scientific">Shewanella piezotolerans (strain WP3 / JCM 13877)</name>
    <dbReference type="NCBI Taxonomy" id="225849"/>
    <lineage>
        <taxon>Bacteria</taxon>
        <taxon>Pseudomonadati</taxon>
        <taxon>Pseudomonadota</taxon>
        <taxon>Gammaproteobacteria</taxon>
        <taxon>Alteromonadales</taxon>
        <taxon>Shewanellaceae</taxon>
        <taxon>Shewanella</taxon>
    </lineage>
</organism>
<feature type="transmembrane region" description="Helical" evidence="2">
    <location>
        <begin position="194"/>
        <end position="213"/>
    </location>
</feature>
<evidence type="ECO:0000313" key="4">
    <source>
        <dbReference type="Proteomes" id="UP000000753"/>
    </source>
</evidence>
<dbReference type="eggNOG" id="ENOG50306BK">
    <property type="taxonomic scope" value="Bacteria"/>
</dbReference>
<sequence length="602" mass="67714">MQHCTSPLFINDNFCPDCGDKIDNQLTITPVAQYIPDILDELKTYCPEASIYTGWVEKTHHYKRVHRSGGKDSQTLYYSYWFLTLNNEQGQEKTISVSSEDSSLDSVSKGDIITFLEPTGYYLNYQLADKNDRKIVTHNEAATGVVFHRNSGQESILTPAYEVEDFSKFGTFISTLFFAALISLPGFFAEFYTLEIAGFITAAITVIGSVFRINSKTNQFETESARLLEIKRTMKRILGVSDSQMGYDKRGRNANNDDVYCINCEHLINSSYHYCHCCGQPQNITEVAQPSLITDADTLTGNEQTSSQSHALAANKGNVTPITQASNKRMTRRDKILQVCASFMGYDSHSFENKHIFAKNYPCTIATSSSIVRVTDKEVETSVSDKTNTYTSTTRTDYNDRYGSTVRSEYRTETSSHRQRNSNLYGELTVETPEGKVQTYKAARSLLATADVGDWILLGSSRLEGKTEQLDYDEFYYNISKDNLIQPESVSQWSRVSAKSQTFVLMMLALAIGCSVYFDEIVNFSAQFIPHNIVRSMLGAISNVGIAANLLPMALFTVFFIFVLLLSRSFSKHTKKNQAEALAPLQAKLAKCQQEREIFLKL</sequence>
<feature type="region of interest" description="Disordered" evidence="1">
    <location>
        <begin position="406"/>
        <end position="425"/>
    </location>
</feature>
<keyword evidence="2" id="KW-0812">Transmembrane</keyword>
<evidence type="ECO:0000313" key="3">
    <source>
        <dbReference type="EMBL" id="ACJ27833.1"/>
    </source>
</evidence>
<keyword evidence="2" id="KW-0472">Membrane</keyword>
<keyword evidence="4" id="KW-1185">Reference proteome</keyword>
<evidence type="ECO:0000256" key="1">
    <source>
        <dbReference type="SAM" id="MobiDB-lite"/>
    </source>
</evidence>
<dbReference type="KEGG" id="swp:swp_1030"/>
<feature type="transmembrane region" description="Helical" evidence="2">
    <location>
        <begin position="502"/>
        <end position="518"/>
    </location>
</feature>
<dbReference type="RefSeq" id="WP_020911211.1">
    <property type="nucleotide sequence ID" value="NC_011566.1"/>
</dbReference>
<dbReference type="EMBL" id="CP000472">
    <property type="protein sequence ID" value="ACJ27833.1"/>
    <property type="molecule type" value="Genomic_DNA"/>
</dbReference>
<dbReference type="Proteomes" id="UP000000753">
    <property type="component" value="Chromosome"/>
</dbReference>
<dbReference type="OrthoDB" id="5900194at2"/>
<gene>
    <name evidence="3" type="ordered locus">swp_1030</name>
</gene>
<dbReference type="HOGENOM" id="CLU_453335_0_0_6"/>
<feature type="transmembrane region" description="Helical" evidence="2">
    <location>
        <begin position="538"/>
        <end position="566"/>
    </location>
</feature>